<dbReference type="EMBL" id="LTAZ01000013">
    <property type="protein sequence ID" value="KYH24420.1"/>
    <property type="molecule type" value="Genomic_DNA"/>
</dbReference>
<dbReference type="GO" id="GO:0055085">
    <property type="term" value="P:transmembrane transport"/>
    <property type="evidence" value="ECO:0007669"/>
    <property type="project" value="InterPro"/>
</dbReference>
<feature type="transmembrane region" description="Helical" evidence="7">
    <location>
        <begin position="258"/>
        <end position="280"/>
    </location>
</feature>
<dbReference type="PANTHER" id="PTHR43005:SF2">
    <property type="entry name" value="INTEGRAL MEMBRANE SUGAR TRANSPORT PROTEIN"/>
    <property type="match status" value="1"/>
</dbReference>
<comment type="similarity">
    <text evidence="7">Belongs to the binding-protein-dependent transport system permease family.</text>
</comment>
<evidence type="ECO:0000256" key="2">
    <source>
        <dbReference type="ARBA" id="ARBA00022448"/>
    </source>
</evidence>
<evidence type="ECO:0000256" key="5">
    <source>
        <dbReference type="ARBA" id="ARBA00022989"/>
    </source>
</evidence>
<name>A0A151AA44_9EURY</name>
<feature type="transmembrane region" description="Helical" evidence="7">
    <location>
        <begin position="148"/>
        <end position="174"/>
    </location>
</feature>
<evidence type="ECO:0000256" key="1">
    <source>
        <dbReference type="ARBA" id="ARBA00004651"/>
    </source>
</evidence>
<feature type="transmembrane region" description="Helical" evidence="7">
    <location>
        <begin position="98"/>
        <end position="119"/>
    </location>
</feature>
<gene>
    <name evidence="9" type="primary">malF_3</name>
    <name evidence="9" type="ORF">HAPAU_34030</name>
</gene>
<dbReference type="PANTHER" id="PTHR43005">
    <property type="entry name" value="BLR7065 PROTEIN"/>
    <property type="match status" value="1"/>
</dbReference>
<keyword evidence="2 7" id="KW-0813">Transport</keyword>
<dbReference type="Proteomes" id="UP000075321">
    <property type="component" value="Unassembled WGS sequence"/>
</dbReference>
<sequence length="285" mass="31477">MAALLLTPVLTYLFLISYYPIIDTIWTSLHQGSVLPTQEETFVGLENYRSVVSSSSFWNAFIVTMIYTFVSVPIEMVIGLGLALLVNRGFKGKYIAQAAILFPWALPTIINARIWSWLFHGEYGVINDMLIRVGILESSYPFLSNPDIALASMLFVTIWKTSSFVALILLAGLASIPENLYEAARIDGASKVKQFWYVTLPLLKPVILVALIFRTLPAFQAFGLPYGLTGGGPGESTTTLVLWAHQITFTRLEFGEGAAAATIITVFAMVICVVYVATLYEPEVR</sequence>
<keyword evidence="3" id="KW-1003">Cell membrane</keyword>
<evidence type="ECO:0000256" key="4">
    <source>
        <dbReference type="ARBA" id="ARBA00022692"/>
    </source>
</evidence>
<evidence type="ECO:0000256" key="7">
    <source>
        <dbReference type="RuleBase" id="RU363032"/>
    </source>
</evidence>
<keyword evidence="6 7" id="KW-0472">Membrane</keyword>
<accession>A0A151AA44</accession>
<evidence type="ECO:0000313" key="9">
    <source>
        <dbReference type="EMBL" id="KYH24420.1"/>
    </source>
</evidence>
<protein>
    <submittedName>
        <fullName evidence="9">Trehalose/maltose transport system permease protein MalF</fullName>
    </submittedName>
</protein>
<dbReference type="Pfam" id="PF00528">
    <property type="entry name" value="BPD_transp_1"/>
    <property type="match status" value="1"/>
</dbReference>
<dbReference type="AlphaFoldDB" id="A0A151AA44"/>
<comment type="subcellular location">
    <subcellularLocation>
        <location evidence="1 7">Cell membrane</location>
        <topology evidence="1 7">Multi-pass membrane protein</topology>
    </subcellularLocation>
</comment>
<organism evidence="9 10">
    <name type="scientific">Halalkalicoccus paucihalophilus</name>
    <dbReference type="NCBI Taxonomy" id="1008153"/>
    <lineage>
        <taxon>Archaea</taxon>
        <taxon>Methanobacteriati</taxon>
        <taxon>Methanobacteriota</taxon>
        <taxon>Stenosarchaea group</taxon>
        <taxon>Halobacteria</taxon>
        <taxon>Halobacteriales</taxon>
        <taxon>Halococcaceae</taxon>
        <taxon>Halalkalicoccus</taxon>
    </lineage>
</organism>
<dbReference type="PROSITE" id="PS50928">
    <property type="entry name" value="ABC_TM1"/>
    <property type="match status" value="1"/>
</dbReference>
<dbReference type="CDD" id="cd06261">
    <property type="entry name" value="TM_PBP2"/>
    <property type="match status" value="1"/>
</dbReference>
<dbReference type="PATRIC" id="fig|1008153.3.peg.3582"/>
<feature type="domain" description="ABC transmembrane type-1" evidence="8">
    <location>
        <begin position="61"/>
        <end position="275"/>
    </location>
</feature>
<keyword evidence="5 7" id="KW-1133">Transmembrane helix</keyword>
<evidence type="ECO:0000256" key="6">
    <source>
        <dbReference type="ARBA" id="ARBA00023136"/>
    </source>
</evidence>
<dbReference type="GO" id="GO:0005886">
    <property type="term" value="C:plasma membrane"/>
    <property type="evidence" value="ECO:0007669"/>
    <property type="project" value="UniProtKB-SubCell"/>
</dbReference>
<dbReference type="InterPro" id="IPR035906">
    <property type="entry name" value="MetI-like_sf"/>
</dbReference>
<keyword evidence="4 7" id="KW-0812">Transmembrane</keyword>
<dbReference type="InterPro" id="IPR000515">
    <property type="entry name" value="MetI-like"/>
</dbReference>
<proteinExistence type="inferred from homology"/>
<feature type="transmembrane region" description="Helical" evidence="7">
    <location>
        <begin position="195"/>
        <end position="216"/>
    </location>
</feature>
<evidence type="ECO:0000313" key="10">
    <source>
        <dbReference type="Proteomes" id="UP000075321"/>
    </source>
</evidence>
<comment type="caution">
    <text evidence="9">The sequence shown here is derived from an EMBL/GenBank/DDBJ whole genome shotgun (WGS) entry which is preliminary data.</text>
</comment>
<evidence type="ECO:0000259" key="8">
    <source>
        <dbReference type="PROSITE" id="PS50928"/>
    </source>
</evidence>
<keyword evidence="10" id="KW-1185">Reference proteome</keyword>
<reference evidence="9 10" key="1">
    <citation type="submission" date="2016-02" db="EMBL/GenBank/DDBJ databases">
        <title>Genome sequence of Halalkalicoccus paucihalophilus DSM 24557.</title>
        <authorList>
            <person name="Poehlein A."/>
            <person name="Daniel R."/>
        </authorList>
    </citation>
    <scope>NUCLEOTIDE SEQUENCE [LARGE SCALE GENOMIC DNA]</scope>
    <source>
        <strain evidence="9 10">DSM 24557</strain>
    </source>
</reference>
<dbReference type="SUPFAM" id="SSF161098">
    <property type="entry name" value="MetI-like"/>
    <property type="match status" value="1"/>
</dbReference>
<feature type="transmembrane region" description="Helical" evidence="7">
    <location>
        <begin position="57"/>
        <end position="86"/>
    </location>
</feature>
<evidence type="ECO:0000256" key="3">
    <source>
        <dbReference type="ARBA" id="ARBA00022475"/>
    </source>
</evidence>
<dbReference type="Gene3D" id="1.10.3720.10">
    <property type="entry name" value="MetI-like"/>
    <property type="match status" value="1"/>
</dbReference>